<feature type="non-terminal residue" evidence="1">
    <location>
        <position position="1"/>
    </location>
</feature>
<name>A0AAN5BZN9_9BILA</name>
<accession>A0AAN5BZN9</accession>
<organism evidence="1 2">
    <name type="scientific">Pristionchus mayeri</name>
    <dbReference type="NCBI Taxonomy" id="1317129"/>
    <lineage>
        <taxon>Eukaryota</taxon>
        <taxon>Metazoa</taxon>
        <taxon>Ecdysozoa</taxon>
        <taxon>Nematoda</taxon>
        <taxon>Chromadorea</taxon>
        <taxon>Rhabditida</taxon>
        <taxon>Rhabditina</taxon>
        <taxon>Diplogasteromorpha</taxon>
        <taxon>Diplogasteroidea</taxon>
        <taxon>Neodiplogasteridae</taxon>
        <taxon>Pristionchus</taxon>
    </lineage>
</organism>
<protein>
    <submittedName>
        <fullName evidence="1">Uncharacterized protein</fullName>
    </submittedName>
</protein>
<feature type="non-terminal residue" evidence="1">
    <location>
        <position position="94"/>
    </location>
</feature>
<dbReference type="Proteomes" id="UP001328107">
    <property type="component" value="Unassembled WGS sequence"/>
</dbReference>
<evidence type="ECO:0000313" key="1">
    <source>
        <dbReference type="EMBL" id="GMR31263.1"/>
    </source>
</evidence>
<dbReference type="EMBL" id="BTRK01000001">
    <property type="protein sequence ID" value="GMR31263.1"/>
    <property type="molecule type" value="Genomic_DNA"/>
</dbReference>
<sequence>IAFNSSLLQYRTYSTNCWVQHLKRKHATTPIQAGYSLRCDCGHESHSQDHSYKCEISNYTVICDDEQVIRRLTDQMAAKVVQGFTSSKVRQTSI</sequence>
<gene>
    <name evidence="1" type="ORF">PMAYCL1PPCAC_01458</name>
</gene>
<reference evidence="2" key="1">
    <citation type="submission" date="2022-10" db="EMBL/GenBank/DDBJ databases">
        <title>Genome assembly of Pristionchus species.</title>
        <authorList>
            <person name="Yoshida K."/>
            <person name="Sommer R.J."/>
        </authorList>
    </citation>
    <scope>NUCLEOTIDE SEQUENCE [LARGE SCALE GENOMIC DNA]</scope>
    <source>
        <strain evidence="2">RS5460</strain>
    </source>
</reference>
<keyword evidence="2" id="KW-1185">Reference proteome</keyword>
<dbReference type="AlphaFoldDB" id="A0AAN5BZN9"/>
<comment type="caution">
    <text evidence="1">The sequence shown here is derived from an EMBL/GenBank/DDBJ whole genome shotgun (WGS) entry which is preliminary data.</text>
</comment>
<evidence type="ECO:0000313" key="2">
    <source>
        <dbReference type="Proteomes" id="UP001328107"/>
    </source>
</evidence>
<proteinExistence type="predicted"/>